<dbReference type="InterPro" id="IPR011453">
    <property type="entry name" value="DUF1559"/>
</dbReference>
<reference evidence="4 5" key="1">
    <citation type="journal article" date="2009" name="Stand. Genomic Sci.">
        <title>Complete genome sequence of Pirellula staleyi type strain (ATCC 27377).</title>
        <authorList>
            <person name="Clum A."/>
            <person name="Tindall B.J."/>
            <person name="Sikorski J."/>
            <person name="Ivanova N."/>
            <person name="Mavrommatis K."/>
            <person name="Lucas S."/>
            <person name="Glavina del Rio T."/>
            <person name="Nolan M."/>
            <person name="Chen F."/>
            <person name="Tice H."/>
            <person name="Pitluck S."/>
            <person name="Cheng J.F."/>
            <person name="Chertkov O."/>
            <person name="Brettin T."/>
            <person name="Han C."/>
            <person name="Detter J.C."/>
            <person name="Kuske C."/>
            <person name="Bruce D."/>
            <person name="Goodwin L."/>
            <person name="Ovchinikova G."/>
            <person name="Pati A."/>
            <person name="Mikhailova N."/>
            <person name="Chen A."/>
            <person name="Palaniappan K."/>
            <person name="Land M."/>
            <person name="Hauser L."/>
            <person name="Chang Y.J."/>
            <person name="Jeffries C.D."/>
            <person name="Chain P."/>
            <person name="Rohde M."/>
            <person name="Goker M."/>
            <person name="Bristow J."/>
            <person name="Eisen J.A."/>
            <person name="Markowitz V."/>
            <person name="Hugenholtz P."/>
            <person name="Kyrpides N.C."/>
            <person name="Klenk H.P."/>
            <person name="Lapidus A."/>
        </authorList>
    </citation>
    <scope>NUCLEOTIDE SEQUENCE [LARGE SCALE GENOMIC DNA]</scope>
    <source>
        <strain evidence="5">ATCC 27377 / DSM 6068 / ICPB 4128</strain>
    </source>
</reference>
<dbReference type="NCBIfam" id="TIGR04294">
    <property type="entry name" value="pre_pil_HX9DG"/>
    <property type="match status" value="1"/>
</dbReference>
<dbReference type="AlphaFoldDB" id="D2R9C9"/>
<dbReference type="NCBIfam" id="TIGR02532">
    <property type="entry name" value="IV_pilin_GFxxxE"/>
    <property type="match status" value="1"/>
</dbReference>
<feature type="compositionally biased region" description="Low complexity" evidence="1">
    <location>
        <begin position="11"/>
        <end position="20"/>
    </location>
</feature>
<dbReference type="InterPro" id="IPR045584">
    <property type="entry name" value="Pilin-like"/>
</dbReference>
<dbReference type="KEGG" id="psl:Psta_3014"/>
<dbReference type="eggNOG" id="COG4969">
    <property type="taxonomic scope" value="Bacteria"/>
</dbReference>
<dbReference type="OrthoDB" id="255848at2"/>
<name>D2R9C9_PIRSD</name>
<keyword evidence="2" id="KW-0812">Transmembrane</keyword>
<dbReference type="SUPFAM" id="SSF54523">
    <property type="entry name" value="Pili subunits"/>
    <property type="match status" value="1"/>
</dbReference>
<sequence length="326" mass="34634">MHHRLSRCVCSSGARSSGDSSSRRAFTLVELLVVIAIIGVLVALLLPAVQAAREAARRSMCLSHLKQLALGLHNYHDMAGKFPPGGLRSNTFGLHVHLLPFIEQQTLYATANFNAGTYTDTTANGQLGRGALGLTKIAIFLCPSSSAQVMMQGGANAVNAPDLINGVSPYTTHYYGNMGPKGTSVTGVAYTLRNVGQGGFSQHGIFECDVSRNFSDIVDGTANTLLLGEISRHDQQYGSRFRNWVRGCDASASDHIASSRNIANSINTLVPAGSSTFNDIAMSSHHPGGANFALCDGSIRFLSQNIDLGTYKAVASRDGAETRTLE</sequence>
<feature type="transmembrane region" description="Helical" evidence="2">
    <location>
        <begin position="25"/>
        <end position="49"/>
    </location>
</feature>
<proteinExistence type="predicted"/>
<evidence type="ECO:0000256" key="2">
    <source>
        <dbReference type="SAM" id="Phobius"/>
    </source>
</evidence>
<feature type="domain" description="DUF1559" evidence="3">
    <location>
        <begin position="50"/>
        <end position="308"/>
    </location>
</feature>
<feature type="region of interest" description="Disordered" evidence="1">
    <location>
        <begin position="1"/>
        <end position="20"/>
    </location>
</feature>
<dbReference type="PANTHER" id="PTHR30093">
    <property type="entry name" value="GENERAL SECRETION PATHWAY PROTEIN G"/>
    <property type="match status" value="1"/>
</dbReference>
<keyword evidence="2" id="KW-1133">Transmembrane helix</keyword>
<organism evidence="4 5">
    <name type="scientific">Pirellula staleyi (strain ATCC 27377 / DSM 6068 / ICPB 4128)</name>
    <name type="common">Pirella staleyi</name>
    <dbReference type="NCBI Taxonomy" id="530564"/>
    <lineage>
        <taxon>Bacteria</taxon>
        <taxon>Pseudomonadati</taxon>
        <taxon>Planctomycetota</taxon>
        <taxon>Planctomycetia</taxon>
        <taxon>Pirellulales</taxon>
        <taxon>Pirellulaceae</taxon>
        <taxon>Pirellula</taxon>
    </lineage>
</organism>
<dbReference type="Gene3D" id="3.30.700.10">
    <property type="entry name" value="Glycoprotein, Type 4 Pilin"/>
    <property type="match status" value="1"/>
</dbReference>
<accession>D2R9C9</accession>
<dbReference type="Proteomes" id="UP000001887">
    <property type="component" value="Chromosome"/>
</dbReference>
<dbReference type="InterPro" id="IPR012902">
    <property type="entry name" value="N_methyl_site"/>
</dbReference>
<keyword evidence="2" id="KW-0472">Membrane</keyword>
<dbReference type="STRING" id="530564.Psta_3014"/>
<evidence type="ECO:0000256" key="1">
    <source>
        <dbReference type="SAM" id="MobiDB-lite"/>
    </source>
</evidence>
<evidence type="ECO:0000259" key="3">
    <source>
        <dbReference type="Pfam" id="PF07596"/>
    </source>
</evidence>
<protein>
    <recommendedName>
        <fullName evidence="3">DUF1559 domain-containing protein</fullName>
    </recommendedName>
</protein>
<dbReference type="Pfam" id="PF07963">
    <property type="entry name" value="N_methyl"/>
    <property type="match status" value="1"/>
</dbReference>
<gene>
    <name evidence="4" type="ordered locus">Psta_3014</name>
</gene>
<dbReference type="PANTHER" id="PTHR30093:SF2">
    <property type="entry name" value="TYPE II SECRETION SYSTEM PROTEIN H"/>
    <property type="match status" value="1"/>
</dbReference>
<dbReference type="EMBL" id="CP001848">
    <property type="protein sequence ID" value="ADB17679.1"/>
    <property type="molecule type" value="Genomic_DNA"/>
</dbReference>
<evidence type="ECO:0000313" key="5">
    <source>
        <dbReference type="Proteomes" id="UP000001887"/>
    </source>
</evidence>
<dbReference type="Pfam" id="PF07596">
    <property type="entry name" value="SBP_bac_10"/>
    <property type="match status" value="1"/>
</dbReference>
<dbReference type="InterPro" id="IPR027558">
    <property type="entry name" value="Pre_pil_HX9DG_C"/>
</dbReference>
<keyword evidence="5" id="KW-1185">Reference proteome</keyword>
<dbReference type="HOGENOM" id="CLU_041661_0_0_0"/>
<evidence type="ECO:0000313" key="4">
    <source>
        <dbReference type="EMBL" id="ADB17679.1"/>
    </source>
</evidence>